<evidence type="ECO:0000256" key="6">
    <source>
        <dbReference type="ARBA" id="ARBA00022723"/>
    </source>
</evidence>
<dbReference type="GO" id="GO:0006629">
    <property type="term" value="P:lipid metabolic process"/>
    <property type="evidence" value="ECO:0007669"/>
    <property type="project" value="InterPro"/>
</dbReference>
<keyword evidence="6" id="KW-0479">Metal-binding</keyword>
<gene>
    <name evidence="14" type="ORF">TTHERM_00648790</name>
</gene>
<feature type="transmembrane region" description="Helical" evidence="12">
    <location>
        <begin position="99"/>
        <end position="120"/>
    </location>
</feature>
<name>I7LT72_TETTS</name>
<dbReference type="InterPro" id="IPR005804">
    <property type="entry name" value="FA_desaturase_dom"/>
</dbReference>
<protein>
    <submittedName>
        <fullName evidence="14">Fatty acid desaturase</fullName>
    </submittedName>
</protein>
<dbReference type="OMA" id="WHWSNDV"/>
<dbReference type="GO" id="GO:0004497">
    <property type="term" value="F:monooxygenase activity"/>
    <property type="evidence" value="ECO:0007669"/>
    <property type="project" value="UniProtKB-KW"/>
</dbReference>
<keyword evidence="3" id="KW-1003">Cell membrane</keyword>
<keyword evidence="4" id="KW-0997">Cell inner membrane</keyword>
<dbReference type="GO" id="GO:0005886">
    <property type="term" value="C:plasma membrane"/>
    <property type="evidence" value="ECO:0007669"/>
    <property type="project" value="UniProtKB-SubCell"/>
</dbReference>
<reference evidence="15" key="1">
    <citation type="journal article" date="2006" name="PLoS Biol.">
        <title>Macronuclear genome sequence of the ciliate Tetrahymena thermophila, a model eukaryote.</title>
        <authorList>
            <person name="Eisen J.A."/>
            <person name="Coyne R.S."/>
            <person name="Wu M."/>
            <person name="Wu D."/>
            <person name="Thiagarajan M."/>
            <person name="Wortman J.R."/>
            <person name="Badger J.H."/>
            <person name="Ren Q."/>
            <person name="Amedeo P."/>
            <person name="Jones K.M."/>
            <person name="Tallon L.J."/>
            <person name="Delcher A.L."/>
            <person name="Salzberg S.L."/>
            <person name="Silva J.C."/>
            <person name="Haas B.J."/>
            <person name="Majoros W.H."/>
            <person name="Farzad M."/>
            <person name="Carlton J.M."/>
            <person name="Smith R.K. Jr."/>
            <person name="Garg J."/>
            <person name="Pearlman R.E."/>
            <person name="Karrer K.M."/>
            <person name="Sun L."/>
            <person name="Manning G."/>
            <person name="Elde N.C."/>
            <person name="Turkewitz A.P."/>
            <person name="Asai D.J."/>
            <person name="Wilkes D.E."/>
            <person name="Wang Y."/>
            <person name="Cai H."/>
            <person name="Collins K."/>
            <person name="Stewart B.A."/>
            <person name="Lee S.R."/>
            <person name="Wilamowska K."/>
            <person name="Weinberg Z."/>
            <person name="Ruzzo W.L."/>
            <person name="Wloga D."/>
            <person name="Gaertig J."/>
            <person name="Frankel J."/>
            <person name="Tsao C.-C."/>
            <person name="Gorovsky M.A."/>
            <person name="Keeling P.J."/>
            <person name="Waller R.F."/>
            <person name="Patron N.J."/>
            <person name="Cherry J.M."/>
            <person name="Stover N.A."/>
            <person name="Krieger C.J."/>
            <person name="del Toro C."/>
            <person name="Ryder H.F."/>
            <person name="Williamson S.C."/>
            <person name="Barbeau R.A."/>
            <person name="Hamilton E.P."/>
            <person name="Orias E."/>
        </authorList>
    </citation>
    <scope>NUCLEOTIDE SEQUENCE [LARGE SCALE GENOMIC DNA]</scope>
    <source>
        <strain evidence="15">SB210</strain>
    </source>
</reference>
<dbReference type="CDD" id="cd03512">
    <property type="entry name" value="Alkane-hydroxylase"/>
    <property type="match status" value="1"/>
</dbReference>
<evidence type="ECO:0000256" key="3">
    <source>
        <dbReference type="ARBA" id="ARBA00022475"/>
    </source>
</evidence>
<dbReference type="HOGENOM" id="CLU_044462_2_0_1"/>
<dbReference type="InterPro" id="IPR033885">
    <property type="entry name" value="AlkB/XylM"/>
</dbReference>
<keyword evidence="11 12" id="KW-0472">Membrane</keyword>
<dbReference type="Proteomes" id="UP000009168">
    <property type="component" value="Unassembled WGS sequence"/>
</dbReference>
<accession>I7LT72</accession>
<evidence type="ECO:0000256" key="8">
    <source>
        <dbReference type="ARBA" id="ARBA00023002"/>
    </source>
</evidence>
<feature type="transmembrane region" description="Helical" evidence="12">
    <location>
        <begin position="132"/>
        <end position="153"/>
    </location>
</feature>
<feature type="transmembrane region" description="Helical" evidence="12">
    <location>
        <begin position="391"/>
        <end position="411"/>
    </location>
</feature>
<keyword evidence="8" id="KW-0560">Oxidoreductase</keyword>
<evidence type="ECO:0000259" key="13">
    <source>
        <dbReference type="Pfam" id="PF00487"/>
    </source>
</evidence>
<dbReference type="PANTHER" id="PTHR38674:SF1">
    <property type="entry name" value="ALKANE 1-MONOOXYGENASE 1"/>
    <property type="match status" value="1"/>
</dbReference>
<dbReference type="Pfam" id="PF00487">
    <property type="entry name" value="FA_desaturase"/>
    <property type="match status" value="1"/>
</dbReference>
<evidence type="ECO:0000256" key="11">
    <source>
        <dbReference type="ARBA" id="ARBA00023136"/>
    </source>
</evidence>
<evidence type="ECO:0000313" key="14">
    <source>
        <dbReference type="EMBL" id="EAR84610.1"/>
    </source>
</evidence>
<keyword evidence="7 12" id="KW-1133">Transmembrane helix</keyword>
<comment type="subcellular location">
    <subcellularLocation>
        <location evidence="1">Cell inner membrane</location>
        <topology evidence="1">Multi-pass membrane protein</topology>
    </subcellularLocation>
</comment>
<dbReference type="GeneID" id="7840214"/>
<feature type="transmembrane region" description="Helical" evidence="12">
    <location>
        <begin position="59"/>
        <end position="78"/>
    </location>
</feature>
<evidence type="ECO:0000256" key="12">
    <source>
        <dbReference type="SAM" id="Phobius"/>
    </source>
</evidence>
<dbReference type="GO" id="GO:0046872">
    <property type="term" value="F:metal ion binding"/>
    <property type="evidence" value="ECO:0007669"/>
    <property type="project" value="UniProtKB-KW"/>
</dbReference>
<feature type="transmembrane region" description="Helical" evidence="12">
    <location>
        <begin position="30"/>
        <end position="53"/>
    </location>
</feature>
<evidence type="ECO:0000256" key="7">
    <source>
        <dbReference type="ARBA" id="ARBA00022989"/>
    </source>
</evidence>
<sequence length="412" mass="48982">MTNSEDITQPKLEVSHFQKDLKAKYEGQNALLFSSLQYYFVPLMYILAFVSILYLRTGYLFVFLFYSFIPLLDEFCSYDIRNPTKEEAKQLTGKIHFKIPLYLAVVFDWLFTFWCVYFIAANKDEISLFNQFGIIFVAGNLAASNINVAHELFHKNGWFDIFMGTFTLAKNLYMHFAIEHIYGHHRNVATHKDPATSRLNQTLYKFIPQTIIGSYFSAWHYENNYQRLKNRSPINIFNKMIYYTLSMFLIPFIVQKIFGTYGMYVFLFTVFNSVFYLETVNYIEHYGLQRKEIEPGIFEKVDIHHSWNAPHRFSNYLLFKLQRHSDHHENGYKEYQTLCSYDESPTLPHGYTVCVLLSFYPPSWFNIMNKVLARYQNDKKTITYKDIQNEVYNYILKFTVVSLTLFVTSLYF</sequence>
<dbReference type="RefSeq" id="XP_001032273.1">
    <property type="nucleotide sequence ID" value="XM_001032273.1"/>
</dbReference>
<keyword evidence="15" id="KW-1185">Reference proteome</keyword>
<keyword evidence="5 12" id="KW-0812">Transmembrane</keyword>
<organism evidence="14 15">
    <name type="scientific">Tetrahymena thermophila (strain SB210)</name>
    <dbReference type="NCBI Taxonomy" id="312017"/>
    <lineage>
        <taxon>Eukaryota</taxon>
        <taxon>Sar</taxon>
        <taxon>Alveolata</taxon>
        <taxon>Ciliophora</taxon>
        <taxon>Intramacronucleata</taxon>
        <taxon>Oligohymenophorea</taxon>
        <taxon>Hymenostomatida</taxon>
        <taxon>Tetrahymenina</taxon>
        <taxon>Tetrahymenidae</taxon>
        <taxon>Tetrahymena</taxon>
    </lineage>
</organism>
<evidence type="ECO:0000256" key="2">
    <source>
        <dbReference type="ARBA" id="ARBA00010823"/>
    </source>
</evidence>
<evidence type="ECO:0000256" key="4">
    <source>
        <dbReference type="ARBA" id="ARBA00022519"/>
    </source>
</evidence>
<dbReference type="InParanoid" id="I7LT72"/>
<keyword evidence="9" id="KW-0408">Iron</keyword>
<dbReference type="KEGG" id="tet:TTHERM_00648790"/>
<dbReference type="PANTHER" id="PTHR38674">
    <property type="entry name" value="ALKANE 1-MONOOXYGENASE 1"/>
    <property type="match status" value="1"/>
</dbReference>
<feature type="domain" description="Fatty acid desaturase" evidence="13">
    <location>
        <begin position="136"/>
        <end position="331"/>
    </location>
</feature>
<evidence type="ECO:0000256" key="1">
    <source>
        <dbReference type="ARBA" id="ARBA00004429"/>
    </source>
</evidence>
<evidence type="ECO:0000256" key="9">
    <source>
        <dbReference type="ARBA" id="ARBA00023004"/>
    </source>
</evidence>
<evidence type="ECO:0000256" key="5">
    <source>
        <dbReference type="ARBA" id="ARBA00022692"/>
    </source>
</evidence>
<evidence type="ECO:0000313" key="15">
    <source>
        <dbReference type="Proteomes" id="UP000009168"/>
    </source>
</evidence>
<dbReference type="AlphaFoldDB" id="I7LT72"/>
<proteinExistence type="inferred from homology"/>
<feature type="transmembrane region" description="Helical" evidence="12">
    <location>
        <begin position="240"/>
        <end position="258"/>
    </location>
</feature>
<evidence type="ECO:0000256" key="10">
    <source>
        <dbReference type="ARBA" id="ARBA00023033"/>
    </source>
</evidence>
<comment type="similarity">
    <text evidence="2">Belongs to the fatty acid desaturase type 1 family. AlkB subfamily.</text>
</comment>
<dbReference type="EMBL" id="GG662698">
    <property type="protein sequence ID" value="EAR84610.1"/>
    <property type="molecule type" value="Genomic_DNA"/>
</dbReference>
<dbReference type="eggNOG" id="ENOG502RYW0">
    <property type="taxonomic scope" value="Eukaryota"/>
</dbReference>
<dbReference type="OrthoDB" id="507375at2759"/>
<keyword evidence="10" id="KW-0503">Monooxygenase</keyword>